<feature type="compositionally biased region" description="Polar residues" evidence="1">
    <location>
        <begin position="160"/>
        <end position="176"/>
    </location>
</feature>
<organism evidence="4 5">
    <name type="scientific">Umbelopsis ramanniana AG</name>
    <dbReference type="NCBI Taxonomy" id="1314678"/>
    <lineage>
        <taxon>Eukaryota</taxon>
        <taxon>Fungi</taxon>
        <taxon>Fungi incertae sedis</taxon>
        <taxon>Mucoromycota</taxon>
        <taxon>Mucoromycotina</taxon>
        <taxon>Umbelopsidomycetes</taxon>
        <taxon>Umbelopsidales</taxon>
        <taxon>Umbelopsidaceae</taxon>
        <taxon>Umbelopsis</taxon>
    </lineage>
</organism>
<accession>A0AAD5E952</accession>
<reference evidence="4" key="1">
    <citation type="submission" date="2021-06" db="EMBL/GenBank/DDBJ databases">
        <authorList>
            <consortium name="DOE Joint Genome Institute"/>
            <person name="Mondo S.J."/>
            <person name="Amses K.R."/>
            <person name="Simmons D.R."/>
            <person name="Longcore J.E."/>
            <person name="Seto K."/>
            <person name="Alves G.H."/>
            <person name="Bonds A.E."/>
            <person name="Quandt C.A."/>
            <person name="Davis W.J."/>
            <person name="Chang Y."/>
            <person name="Letcher P.M."/>
            <person name="Powell M.J."/>
            <person name="Kuo A."/>
            <person name="Labutti K."/>
            <person name="Pangilinan J."/>
            <person name="Andreopoulos W."/>
            <person name="Tritt A."/>
            <person name="Riley R."/>
            <person name="Hundley H."/>
            <person name="Johnson J."/>
            <person name="Lipzen A."/>
            <person name="Barry K."/>
            <person name="Berbee M.L."/>
            <person name="Buchler N.E."/>
            <person name="Grigoriev I.V."/>
            <person name="Spatafora J.W."/>
            <person name="Stajich J.E."/>
            <person name="James T.Y."/>
        </authorList>
    </citation>
    <scope>NUCLEOTIDE SEQUENCE</scope>
    <source>
        <strain evidence="4">AG</strain>
    </source>
</reference>
<feature type="region of interest" description="Disordered" evidence="1">
    <location>
        <begin position="259"/>
        <end position="328"/>
    </location>
</feature>
<feature type="chain" id="PRO_5042106165" evidence="3">
    <location>
        <begin position="25"/>
        <end position="747"/>
    </location>
</feature>
<keyword evidence="2" id="KW-0472">Membrane</keyword>
<feature type="region of interest" description="Disordered" evidence="1">
    <location>
        <begin position="138"/>
        <end position="218"/>
    </location>
</feature>
<feature type="compositionally biased region" description="Acidic residues" evidence="1">
    <location>
        <begin position="367"/>
        <end position="381"/>
    </location>
</feature>
<dbReference type="AlphaFoldDB" id="A0AAD5E952"/>
<dbReference type="Proteomes" id="UP001206595">
    <property type="component" value="Unassembled WGS sequence"/>
</dbReference>
<reference evidence="4" key="2">
    <citation type="journal article" date="2022" name="Proc. Natl. Acad. Sci. U.S.A.">
        <title>Diploid-dominant life cycles characterize the early evolution of Fungi.</title>
        <authorList>
            <person name="Amses K.R."/>
            <person name="Simmons D.R."/>
            <person name="Longcore J.E."/>
            <person name="Mondo S.J."/>
            <person name="Seto K."/>
            <person name="Jeronimo G.H."/>
            <person name="Bonds A.E."/>
            <person name="Quandt C.A."/>
            <person name="Davis W.J."/>
            <person name="Chang Y."/>
            <person name="Federici B.A."/>
            <person name="Kuo A."/>
            <person name="LaButti K."/>
            <person name="Pangilinan J."/>
            <person name="Andreopoulos W."/>
            <person name="Tritt A."/>
            <person name="Riley R."/>
            <person name="Hundley H."/>
            <person name="Johnson J."/>
            <person name="Lipzen A."/>
            <person name="Barry K."/>
            <person name="Lang B.F."/>
            <person name="Cuomo C.A."/>
            <person name="Buchler N.E."/>
            <person name="Grigoriev I.V."/>
            <person name="Spatafora J.W."/>
            <person name="Stajich J.E."/>
            <person name="James T.Y."/>
        </authorList>
    </citation>
    <scope>NUCLEOTIDE SEQUENCE</scope>
    <source>
        <strain evidence="4">AG</strain>
    </source>
</reference>
<feature type="region of interest" description="Disordered" evidence="1">
    <location>
        <begin position="421"/>
        <end position="503"/>
    </location>
</feature>
<feature type="signal peptide" evidence="3">
    <location>
        <begin position="1"/>
        <end position="24"/>
    </location>
</feature>
<feature type="transmembrane region" description="Helical" evidence="2">
    <location>
        <begin position="533"/>
        <end position="556"/>
    </location>
</feature>
<keyword evidence="3" id="KW-0732">Signal</keyword>
<comment type="caution">
    <text evidence="4">The sequence shown here is derived from an EMBL/GenBank/DDBJ whole genome shotgun (WGS) entry which is preliminary data.</text>
</comment>
<evidence type="ECO:0000256" key="2">
    <source>
        <dbReference type="SAM" id="Phobius"/>
    </source>
</evidence>
<keyword evidence="2" id="KW-0812">Transmembrane</keyword>
<sequence>MKFGTSKLLISAAVAIAFPSLSNASPFFSHLNDASTDDLSQKCSDFQITSPSSTAAVDWTPGSLQTISWEAPSSYSSVSIALLDSNNQTISDFGTYDASQGNTGQKEISLQGHPSGLYHLKFTALKADGECEIDSNPIQISASNSAPSTNDLDDIFSKLDGNQNTNDSPTTPPSNQELDDIFNDLYNHGNDEGWHVDEDDIEDNDVPSTVSGWHSNEDDVEEIDFSGWHSNEDDVEENETPAFGHSDAITDLVNDVENSDLTGWHSNEDDVEENEPSGWHSDDAEENGTPTFGHSDAISDLVNDIENNDVSGWHTNEDDVENDTNSGEPQTFEELIESLDQPYEQYLDNNSATENQPLTTHKNDADVGGDDWTTEDDDNSGDSDISSQLDEIFSKLAGNEQPTTADDVHTDLHWNSEDDTYFTDEYNGVPSVEDTSDHSDAGWHEDDVETPTTDIHSDDDAHSKWVGDGTANADHNDETPSTWFTEDHSDEVPSTGENDATPNKWFTDVHNDEVWSLLSLMTFPVSTLMKLKFLVPMLITASGLLMSTMTKLFLLSRMTFLVSTLMKLKFLASMLMTITASGSPTMSTMMKFLASMPMTITASGSPMMSTTMKLKFLVPLTITASGSLMPTMTKWSLLLSMMFLVSMPTILKLTTGSPMSTMTKSVLLTLKFMLMMIAASGSPMSTMMKSFLLSRVKFLVFMLMMPSGSLMNVLMTKSHKRTVTMLRGGFQTKHVTHHRALVTAYPH</sequence>
<dbReference type="RefSeq" id="XP_051443655.1">
    <property type="nucleotide sequence ID" value="XM_051589823.1"/>
</dbReference>
<evidence type="ECO:0000313" key="4">
    <source>
        <dbReference type="EMBL" id="KAI8578651.1"/>
    </source>
</evidence>
<proteinExistence type="predicted"/>
<protein>
    <submittedName>
        <fullName evidence="4">Uncharacterized protein</fullName>
    </submittedName>
</protein>
<gene>
    <name evidence="4" type="ORF">K450DRAFT_245903</name>
</gene>
<keyword evidence="5" id="KW-1185">Reference proteome</keyword>
<feature type="region of interest" description="Disordered" evidence="1">
    <location>
        <begin position="350"/>
        <end position="386"/>
    </location>
</feature>
<feature type="transmembrane region" description="Helical" evidence="2">
    <location>
        <begin position="568"/>
        <end position="586"/>
    </location>
</feature>
<evidence type="ECO:0000256" key="1">
    <source>
        <dbReference type="SAM" id="MobiDB-lite"/>
    </source>
</evidence>
<name>A0AAD5E952_UMBRA</name>
<feature type="transmembrane region" description="Helical" evidence="2">
    <location>
        <begin position="696"/>
        <end position="715"/>
    </location>
</feature>
<evidence type="ECO:0000256" key="3">
    <source>
        <dbReference type="SAM" id="SignalP"/>
    </source>
</evidence>
<dbReference type="EMBL" id="MU620927">
    <property type="protein sequence ID" value="KAI8578651.1"/>
    <property type="molecule type" value="Genomic_DNA"/>
</dbReference>
<feature type="transmembrane region" description="Helical" evidence="2">
    <location>
        <begin position="635"/>
        <end position="654"/>
    </location>
</feature>
<feature type="compositionally biased region" description="Polar residues" evidence="1">
    <location>
        <begin position="138"/>
        <end position="150"/>
    </location>
</feature>
<feature type="compositionally biased region" description="Polar residues" evidence="1">
    <location>
        <begin position="350"/>
        <end position="360"/>
    </location>
</feature>
<evidence type="ECO:0000313" key="5">
    <source>
        <dbReference type="Proteomes" id="UP001206595"/>
    </source>
</evidence>
<feature type="compositionally biased region" description="Basic and acidic residues" evidence="1">
    <location>
        <begin position="435"/>
        <end position="445"/>
    </location>
</feature>
<feature type="compositionally biased region" description="Basic and acidic residues" evidence="1">
    <location>
        <begin position="455"/>
        <end position="465"/>
    </location>
</feature>
<dbReference type="GeneID" id="75915168"/>
<feature type="transmembrane region" description="Helical" evidence="2">
    <location>
        <begin position="666"/>
        <end position="684"/>
    </location>
</feature>
<keyword evidence="2" id="KW-1133">Transmembrane helix</keyword>